<dbReference type="InterPro" id="IPR002155">
    <property type="entry name" value="Thiolase"/>
</dbReference>
<dbReference type="OrthoDB" id="542135at2759"/>
<dbReference type="PROSITE" id="PS00098">
    <property type="entry name" value="THIOLASE_1"/>
    <property type="match status" value="1"/>
</dbReference>
<evidence type="ECO:0000256" key="1">
    <source>
        <dbReference type="ARBA" id="ARBA00004275"/>
    </source>
</evidence>
<sequence>MSSKAYVIGVGITQFLKPQNKFDYPELVLEATTKALIDASITYDSIQQAFVGYCYADSTSGQRALYQLGMTQIPVINVNNNCSTGSTALFMARQVVEAGIVDCALALGFEKMTPGSLKLMFEDRTNPLDQIFAMTAETRGFGQAPFAAQIFGNAGLEYCEKYGATPEHMAKIAEKNHRHSVANPYSQFRDAYTLDQIKASPCIYGPLTKLQCCPTSDGAGAVIVASESFVLNNKLSGQAIEIVSQAMATDSPDVMSKSSIELSGADMTRRAANIAFKSAGIGPDDVKVVELHDCFSANELITYDALGLCKPGEAHKLVETGDNTYGGKYVINPSGGLISKGHPLGATGLAQCAELVWQLRGWCGNRQVSNVEYALQHNIGLGGAAVVTIYRRAKGLGKLSNEDQNPLKNHAYNPAVEARGVREEDVRRVMSKKFSERYSSRL</sequence>
<dbReference type="GO" id="GO:0006869">
    <property type="term" value="P:lipid transport"/>
    <property type="evidence" value="ECO:0007669"/>
    <property type="project" value="UniProtKB-KW"/>
</dbReference>
<dbReference type="Pfam" id="PF00108">
    <property type="entry name" value="Thiolase_N"/>
    <property type="match status" value="1"/>
</dbReference>
<gene>
    <name evidence="11" type="ORF">PBRASI_LOCUS9023</name>
</gene>
<dbReference type="FunFam" id="3.40.47.10:FF:000016">
    <property type="entry name" value="Non-specific lipid-transfer protein"/>
    <property type="match status" value="1"/>
</dbReference>
<evidence type="ECO:0000256" key="8">
    <source>
        <dbReference type="ARBA" id="ARBA00032316"/>
    </source>
</evidence>
<keyword evidence="3" id="KW-0813">Transport</keyword>
<evidence type="ECO:0000256" key="4">
    <source>
        <dbReference type="ARBA" id="ARBA00022679"/>
    </source>
</evidence>
<feature type="domain" description="Thiolase N-terminal" evidence="9">
    <location>
        <begin position="11"/>
        <end position="228"/>
    </location>
</feature>
<evidence type="ECO:0000259" key="10">
    <source>
        <dbReference type="Pfam" id="PF22691"/>
    </source>
</evidence>
<accession>A0A9N9GUS2</accession>
<keyword evidence="6" id="KW-0446">Lipid-binding</keyword>
<dbReference type="InterPro" id="IPR020613">
    <property type="entry name" value="Thiolase_CS"/>
</dbReference>
<dbReference type="PANTHER" id="PTHR42870">
    <property type="entry name" value="ACETYL-COA C-ACETYLTRANSFERASE"/>
    <property type="match status" value="1"/>
</dbReference>
<dbReference type="InterPro" id="IPR016039">
    <property type="entry name" value="Thiolase-like"/>
</dbReference>
<dbReference type="NCBIfam" id="NF006102">
    <property type="entry name" value="PRK08256.1"/>
    <property type="match status" value="1"/>
</dbReference>
<dbReference type="Proteomes" id="UP000789739">
    <property type="component" value="Unassembled WGS sequence"/>
</dbReference>
<reference evidence="11" key="1">
    <citation type="submission" date="2021-06" db="EMBL/GenBank/DDBJ databases">
        <authorList>
            <person name="Kallberg Y."/>
            <person name="Tangrot J."/>
            <person name="Rosling A."/>
        </authorList>
    </citation>
    <scope>NUCLEOTIDE SEQUENCE</scope>
    <source>
        <strain evidence="11">BR232B</strain>
    </source>
</reference>
<dbReference type="GO" id="GO:0016747">
    <property type="term" value="F:acyltransferase activity, transferring groups other than amino-acyl groups"/>
    <property type="evidence" value="ECO:0007669"/>
    <property type="project" value="InterPro"/>
</dbReference>
<dbReference type="CDD" id="cd00829">
    <property type="entry name" value="SCP-x_thiolase"/>
    <property type="match status" value="1"/>
</dbReference>
<keyword evidence="7" id="KW-0576">Peroxisome</keyword>
<dbReference type="SUPFAM" id="SSF53901">
    <property type="entry name" value="Thiolase-like"/>
    <property type="match status" value="1"/>
</dbReference>
<comment type="caution">
    <text evidence="11">The sequence shown here is derived from an EMBL/GenBank/DDBJ whole genome shotgun (WGS) entry which is preliminary data.</text>
</comment>
<feature type="domain" description="Thiolase C-terminal" evidence="10">
    <location>
        <begin position="265"/>
        <end position="388"/>
    </location>
</feature>
<dbReference type="InterPro" id="IPR020616">
    <property type="entry name" value="Thiolase_N"/>
</dbReference>
<dbReference type="Pfam" id="PF22691">
    <property type="entry name" value="Thiolase_C_1"/>
    <property type="match status" value="1"/>
</dbReference>
<evidence type="ECO:0000313" key="11">
    <source>
        <dbReference type="EMBL" id="CAG8626810.1"/>
    </source>
</evidence>
<evidence type="ECO:0000256" key="7">
    <source>
        <dbReference type="ARBA" id="ARBA00023140"/>
    </source>
</evidence>
<dbReference type="EMBL" id="CAJVPI010001794">
    <property type="protein sequence ID" value="CAG8626810.1"/>
    <property type="molecule type" value="Genomic_DNA"/>
</dbReference>
<dbReference type="GO" id="GO:0005777">
    <property type="term" value="C:peroxisome"/>
    <property type="evidence" value="ECO:0007669"/>
    <property type="project" value="UniProtKB-SubCell"/>
</dbReference>
<dbReference type="Gene3D" id="3.40.47.10">
    <property type="match status" value="1"/>
</dbReference>
<dbReference type="InterPro" id="IPR055140">
    <property type="entry name" value="Thiolase_C_2"/>
</dbReference>
<keyword evidence="12" id="KW-1185">Reference proteome</keyword>
<dbReference type="GO" id="GO:0008289">
    <property type="term" value="F:lipid binding"/>
    <property type="evidence" value="ECO:0007669"/>
    <property type="project" value="UniProtKB-KW"/>
</dbReference>
<organism evidence="11 12">
    <name type="scientific">Paraglomus brasilianum</name>
    <dbReference type="NCBI Taxonomy" id="144538"/>
    <lineage>
        <taxon>Eukaryota</taxon>
        <taxon>Fungi</taxon>
        <taxon>Fungi incertae sedis</taxon>
        <taxon>Mucoromycota</taxon>
        <taxon>Glomeromycotina</taxon>
        <taxon>Glomeromycetes</taxon>
        <taxon>Paraglomerales</taxon>
        <taxon>Paraglomeraceae</taxon>
        <taxon>Paraglomus</taxon>
    </lineage>
</organism>
<keyword evidence="4" id="KW-0808">Transferase</keyword>
<dbReference type="EC" id="2.3.1.176" evidence="2"/>
<dbReference type="PIRSF" id="PIRSF000429">
    <property type="entry name" value="Ac-CoA_Ac_transf"/>
    <property type="match status" value="1"/>
</dbReference>
<evidence type="ECO:0000256" key="5">
    <source>
        <dbReference type="ARBA" id="ARBA00023055"/>
    </source>
</evidence>
<dbReference type="InterPro" id="IPR020615">
    <property type="entry name" value="Thiolase_acyl_enz_int_AS"/>
</dbReference>
<dbReference type="PANTHER" id="PTHR42870:SF1">
    <property type="entry name" value="NON-SPECIFIC LIPID-TRANSFER PROTEIN-LIKE 2"/>
    <property type="match status" value="1"/>
</dbReference>
<evidence type="ECO:0000256" key="2">
    <source>
        <dbReference type="ARBA" id="ARBA00012352"/>
    </source>
</evidence>
<comment type="subcellular location">
    <subcellularLocation>
        <location evidence="1">Peroxisome</location>
    </subcellularLocation>
</comment>
<evidence type="ECO:0000256" key="3">
    <source>
        <dbReference type="ARBA" id="ARBA00022448"/>
    </source>
</evidence>
<protein>
    <recommendedName>
        <fullName evidence="2">propanoyl-CoA C-acyltransferase</fullName>
        <ecNumber evidence="2">2.3.1.176</ecNumber>
    </recommendedName>
    <alternativeName>
        <fullName evidence="8">Propanoyl-CoA C-acyltransferase</fullName>
    </alternativeName>
</protein>
<evidence type="ECO:0000256" key="6">
    <source>
        <dbReference type="ARBA" id="ARBA00023121"/>
    </source>
</evidence>
<evidence type="ECO:0000259" key="9">
    <source>
        <dbReference type="Pfam" id="PF00108"/>
    </source>
</evidence>
<dbReference type="PROSITE" id="PS00737">
    <property type="entry name" value="THIOLASE_2"/>
    <property type="match status" value="1"/>
</dbReference>
<dbReference type="AlphaFoldDB" id="A0A9N9GUS2"/>
<name>A0A9N9GUS2_9GLOM</name>
<keyword evidence="5" id="KW-0445">Lipid transport</keyword>
<evidence type="ECO:0000313" key="12">
    <source>
        <dbReference type="Proteomes" id="UP000789739"/>
    </source>
</evidence>
<proteinExistence type="predicted"/>